<feature type="transmembrane region" description="Helical" evidence="2">
    <location>
        <begin position="89"/>
        <end position="108"/>
    </location>
</feature>
<dbReference type="EMBL" id="JAFDVH010000003">
    <property type="protein sequence ID" value="KAG7484530.1"/>
    <property type="molecule type" value="Genomic_DNA"/>
</dbReference>
<gene>
    <name evidence="4" type="ORF">MATL_G00050470</name>
</gene>
<dbReference type="Proteomes" id="UP001046870">
    <property type="component" value="Chromosome 3"/>
</dbReference>
<comment type="caution">
    <text evidence="4">The sequence shown here is derived from an EMBL/GenBank/DDBJ whole genome shotgun (WGS) entry which is preliminary data.</text>
</comment>
<organism evidence="4 5">
    <name type="scientific">Megalops atlanticus</name>
    <name type="common">Tarpon</name>
    <name type="synonym">Clupea gigantea</name>
    <dbReference type="NCBI Taxonomy" id="7932"/>
    <lineage>
        <taxon>Eukaryota</taxon>
        <taxon>Metazoa</taxon>
        <taxon>Chordata</taxon>
        <taxon>Craniata</taxon>
        <taxon>Vertebrata</taxon>
        <taxon>Euteleostomi</taxon>
        <taxon>Actinopterygii</taxon>
        <taxon>Neopterygii</taxon>
        <taxon>Teleostei</taxon>
        <taxon>Elopiformes</taxon>
        <taxon>Megalopidae</taxon>
        <taxon>Megalops</taxon>
    </lineage>
</organism>
<dbReference type="InterPro" id="IPR013783">
    <property type="entry name" value="Ig-like_fold"/>
</dbReference>
<proteinExistence type="predicted"/>
<feature type="compositionally biased region" description="Basic and acidic residues" evidence="1">
    <location>
        <begin position="138"/>
        <end position="147"/>
    </location>
</feature>
<evidence type="ECO:0000259" key="3">
    <source>
        <dbReference type="PROSITE" id="PS50835"/>
    </source>
</evidence>
<name>A0A9D3QBL2_MEGAT</name>
<keyword evidence="2" id="KW-1133">Transmembrane helix</keyword>
<dbReference type="SUPFAM" id="SSF48726">
    <property type="entry name" value="Immunoglobulin"/>
    <property type="match status" value="1"/>
</dbReference>
<keyword evidence="5" id="KW-1185">Reference proteome</keyword>
<reference evidence="4" key="1">
    <citation type="submission" date="2021-01" db="EMBL/GenBank/DDBJ databases">
        <authorList>
            <person name="Zahm M."/>
            <person name="Roques C."/>
            <person name="Cabau C."/>
            <person name="Klopp C."/>
            <person name="Donnadieu C."/>
            <person name="Jouanno E."/>
            <person name="Lampietro C."/>
            <person name="Louis A."/>
            <person name="Herpin A."/>
            <person name="Echchiki A."/>
            <person name="Berthelot C."/>
            <person name="Parey E."/>
            <person name="Roest-Crollius H."/>
            <person name="Braasch I."/>
            <person name="Postlethwait J."/>
            <person name="Bobe J."/>
            <person name="Montfort J."/>
            <person name="Bouchez O."/>
            <person name="Begum T."/>
            <person name="Mejri S."/>
            <person name="Adams A."/>
            <person name="Chen W.-J."/>
            <person name="Guiguen Y."/>
        </authorList>
    </citation>
    <scope>NUCLEOTIDE SEQUENCE</scope>
    <source>
        <strain evidence="4">YG-15Mar2019-1</strain>
        <tissue evidence="4">Brain</tissue>
    </source>
</reference>
<dbReference type="InterPro" id="IPR036179">
    <property type="entry name" value="Ig-like_dom_sf"/>
</dbReference>
<evidence type="ECO:0000313" key="5">
    <source>
        <dbReference type="Proteomes" id="UP001046870"/>
    </source>
</evidence>
<feature type="region of interest" description="Disordered" evidence="1">
    <location>
        <begin position="138"/>
        <end position="169"/>
    </location>
</feature>
<dbReference type="OrthoDB" id="8439544at2759"/>
<dbReference type="PROSITE" id="PS50835">
    <property type="entry name" value="IG_LIKE"/>
    <property type="match status" value="1"/>
</dbReference>
<feature type="domain" description="Ig-like" evidence="3">
    <location>
        <begin position="1"/>
        <end position="81"/>
    </location>
</feature>
<evidence type="ECO:0000256" key="2">
    <source>
        <dbReference type="SAM" id="Phobius"/>
    </source>
</evidence>
<accession>A0A9D3QBL2</accession>
<dbReference type="AlphaFoldDB" id="A0A9D3QBL2"/>
<sequence>MPTVHMSCTVDGRVILTCSVERGDDVILHWMMHADLSNYTLNTTSTTKHHILYLGKSTPGQLVCVAGNQVSQKYSVPITVTCRARVSTLIALGIAVVAPTLTIVILKLKKKLPKMSGKGNNNAQEVVYTEIMGHRNVRKEEESDKVSDVVYGQVKVTENPDHTEGTSKI</sequence>
<dbReference type="InterPro" id="IPR007110">
    <property type="entry name" value="Ig-like_dom"/>
</dbReference>
<evidence type="ECO:0000256" key="1">
    <source>
        <dbReference type="SAM" id="MobiDB-lite"/>
    </source>
</evidence>
<protein>
    <recommendedName>
        <fullName evidence="3">Ig-like domain-containing protein</fullName>
    </recommendedName>
</protein>
<dbReference type="Gene3D" id="2.60.40.10">
    <property type="entry name" value="Immunoglobulins"/>
    <property type="match status" value="1"/>
</dbReference>
<feature type="compositionally biased region" description="Basic and acidic residues" evidence="1">
    <location>
        <begin position="158"/>
        <end position="169"/>
    </location>
</feature>
<evidence type="ECO:0000313" key="4">
    <source>
        <dbReference type="EMBL" id="KAG7484530.1"/>
    </source>
</evidence>
<keyword evidence="2" id="KW-0812">Transmembrane</keyword>
<keyword evidence="2" id="KW-0472">Membrane</keyword>